<keyword evidence="1" id="KW-0175">Coiled coil</keyword>
<accession>A0A160FGU0</accession>
<evidence type="ECO:0000313" key="3">
    <source>
        <dbReference type="EMBL" id="ANB71309.1"/>
    </source>
</evidence>
<reference evidence="3 4" key="1">
    <citation type="journal article" date="2016" name="Gene">
        <title>PacBio SMRT assembly of a complex multi-replicon genome reveals chlorocatechol degradative operon in a region of genome plasticity.</title>
        <authorList>
            <person name="Ricker N."/>
            <person name="Shen S.Y."/>
            <person name="Goordial J."/>
            <person name="Jin S."/>
            <person name="Fulthorpe R.R."/>
        </authorList>
    </citation>
    <scope>NUCLEOTIDE SEQUENCE [LARGE SCALE GENOMIC DNA]</scope>
    <source>
        <strain evidence="3 4">OLGA172</strain>
    </source>
</reference>
<dbReference type="RefSeq" id="WP_063494784.1">
    <property type="nucleotide sequence ID" value="NZ_CP014578.1"/>
</dbReference>
<feature type="region of interest" description="Disordered" evidence="2">
    <location>
        <begin position="82"/>
        <end position="107"/>
    </location>
</feature>
<sequence>MASGKQLAQQYLGIFIGWVATKTDDDFRQIVSRGKLSRVEIAHECGFTKSVLNQNPRINEALRKLEDELRSRGVLPEVAQSEVVRPEDSEHPENMPMREPGQQQAARDADAFRRLQIESASQKAEIAELKRRLAKYESLHEALAITGRVPR</sequence>
<dbReference type="OrthoDB" id="6118214at2"/>
<dbReference type="AlphaFoldDB" id="A0A160FGU0"/>
<feature type="coiled-coil region" evidence="1">
    <location>
        <begin position="112"/>
        <end position="146"/>
    </location>
</feature>
<gene>
    <name evidence="3" type="ORF">AYM40_02195</name>
</gene>
<dbReference type="STRING" id="1804984.AYM40_02195"/>
<evidence type="ECO:0000256" key="1">
    <source>
        <dbReference type="SAM" id="Coils"/>
    </source>
</evidence>
<evidence type="ECO:0000313" key="4">
    <source>
        <dbReference type="Proteomes" id="UP000076852"/>
    </source>
</evidence>
<dbReference type="InterPro" id="IPR049841">
    <property type="entry name" value="VPA1267-like"/>
</dbReference>
<proteinExistence type="predicted"/>
<protein>
    <submittedName>
        <fullName evidence="3">Uncharacterized protein</fullName>
    </submittedName>
</protein>
<dbReference type="Proteomes" id="UP000076852">
    <property type="component" value="Chromosome 1"/>
</dbReference>
<dbReference type="KEGG" id="buz:AYM40_02195"/>
<feature type="compositionally biased region" description="Basic and acidic residues" evidence="2">
    <location>
        <begin position="84"/>
        <end position="93"/>
    </location>
</feature>
<keyword evidence="4" id="KW-1185">Reference proteome</keyword>
<dbReference type="EMBL" id="CP014578">
    <property type="protein sequence ID" value="ANB71309.1"/>
    <property type="molecule type" value="Genomic_DNA"/>
</dbReference>
<name>A0A160FGU0_9BURK</name>
<dbReference type="NCBIfam" id="NF040697">
    <property type="entry name" value="VPA1267_fam"/>
    <property type="match status" value="1"/>
</dbReference>
<organism evidence="3 4">
    <name type="scientific">Paraburkholderia phytofirmans OLGA172</name>
    <dbReference type="NCBI Taxonomy" id="1417228"/>
    <lineage>
        <taxon>Bacteria</taxon>
        <taxon>Pseudomonadati</taxon>
        <taxon>Pseudomonadota</taxon>
        <taxon>Betaproteobacteria</taxon>
        <taxon>Burkholderiales</taxon>
        <taxon>Burkholderiaceae</taxon>
        <taxon>Paraburkholderia</taxon>
    </lineage>
</organism>
<evidence type="ECO:0000256" key="2">
    <source>
        <dbReference type="SAM" id="MobiDB-lite"/>
    </source>
</evidence>